<comment type="caution">
    <text evidence="12">The sequence shown here is derived from an EMBL/GenBank/DDBJ whole genome shotgun (WGS) entry which is preliminary data.</text>
</comment>
<dbReference type="EMBL" id="JBBXMP010000003">
    <property type="protein sequence ID" value="KAL0071567.1"/>
    <property type="molecule type" value="Genomic_DNA"/>
</dbReference>
<dbReference type="InterPro" id="IPR013252">
    <property type="entry name" value="Ndc80_Spc24"/>
</dbReference>
<dbReference type="Pfam" id="PF08286">
    <property type="entry name" value="Spc24"/>
    <property type="match status" value="1"/>
</dbReference>
<keyword evidence="5 10" id="KW-0995">Kinetochore</keyword>
<keyword evidence="8 10" id="KW-0131">Cell cycle</keyword>
<comment type="subcellular location">
    <subcellularLocation>
        <location evidence="10">Nucleus</location>
    </subcellularLocation>
    <subcellularLocation>
        <location evidence="10">Chromosome</location>
        <location evidence="10">Centromere</location>
        <location evidence="10">Kinetochore</location>
    </subcellularLocation>
</comment>
<proteinExistence type="inferred from homology"/>
<evidence type="ECO:0000256" key="1">
    <source>
        <dbReference type="ARBA" id="ARBA00007804"/>
    </source>
</evidence>
<keyword evidence="4 10" id="KW-0498">Mitosis</keyword>
<comment type="function">
    <text evidence="10">Acts as a component of the essential kinetochore-associated NDC80 complex, which is required for chromosome segregation and spindle checkpoint activity.</text>
</comment>
<organism evidence="12 13">
    <name type="scientific">Marasmius tenuissimus</name>
    <dbReference type="NCBI Taxonomy" id="585030"/>
    <lineage>
        <taxon>Eukaryota</taxon>
        <taxon>Fungi</taxon>
        <taxon>Dikarya</taxon>
        <taxon>Basidiomycota</taxon>
        <taxon>Agaricomycotina</taxon>
        <taxon>Agaricomycetes</taxon>
        <taxon>Agaricomycetidae</taxon>
        <taxon>Agaricales</taxon>
        <taxon>Marasmiineae</taxon>
        <taxon>Marasmiaceae</taxon>
        <taxon>Marasmius</taxon>
    </lineage>
</organism>
<evidence type="ECO:0000256" key="9">
    <source>
        <dbReference type="ARBA" id="ARBA00023328"/>
    </source>
</evidence>
<evidence type="ECO:0000256" key="5">
    <source>
        <dbReference type="ARBA" id="ARBA00022838"/>
    </source>
</evidence>
<dbReference type="PANTHER" id="PTHR22142">
    <property type="match status" value="1"/>
</dbReference>
<evidence type="ECO:0000256" key="3">
    <source>
        <dbReference type="ARBA" id="ARBA00022618"/>
    </source>
</evidence>
<keyword evidence="7 10" id="KW-0539">Nucleus</keyword>
<evidence type="ECO:0000313" key="12">
    <source>
        <dbReference type="EMBL" id="KAL0071567.1"/>
    </source>
</evidence>
<keyword evidence="2 10" id="KW-0158">Chromosome</keyword>
<reference evidence="12 13" key="1">
    <citation type="submission" date="2024-05" db="EMBL/GenBank/DDBJ databases">
        <title>A draft genome resource for the thread blight pathogen Marasmius tenuissimus strain MS-2.</title>
        <authorList>
            <person name="Yulfo-Soto G.E."/>
            <person name="Baruah I.K."/>
            <person name="Amoako-Attah I."/>
            <person name="Bukari Y."/>
            <person name="Meinhardt L.W."/>
            <person name="Bailey B.A."/>
            <person name="Cohen S.P."/>
        </authorList>
    </citation>
    <scope>NUCLEOTIDE SEQUENCE [LARGE SCALE GENOMIC DNA]</scope>
    <source>
        <strain evidence="12 13">MS-2</strain>
    </source>
</reference>
<gene>
    <name evidence="12" type="ORF">AAF712_001424</name>
</gene>
<dbReference type="PANTHER" id="PTHR22142:SF2">
    <property type="entry name" value="KINETOCHORE PROTEIN SPC24"/>
    <property type="match status" value="1"/>
</dbReference>
<evidence type="ECO:0000256" key="4">
    <source>
        <dbReference type="ARBA" id="ARBA00022776"/>
    </source>
</evidence>
<evidence type="ECO:0000256" key="10">
    <source>
        <dbReference type="RuleBase" id="RU368011"/>
    </source>
</evidence>
<dbReference type="Proteomes" id="UP001437256">
    <property type="component" value="Unassembled WGS sequence"/>
</dbReference>
<accession>A0ABR3AC86</accession>
<evidence type="ECO:0000256" key="6">
    <source>
        <dbReference type="ARBA" id="ARBA00023054"/>
    </source>
</evidence>
<name>A0ABR3AC86_9AGAR</name>
<protein>
    <recommendedName>
        <fullName evidence="10">Kinetochore protein Spc24</fullName>
    </recommendedName>
</protein>
<keyword evidence="13" id="KW-1185">Reference proteome</keyword>
<evidence type="ECO:0000256" key="8">
    <source>
        <dbReference type="ARBA" id="ARBA00023306"/>
    </source>
</evidence>
<comment type="subunit">
    <text evidence="10">Component of the NDC80 complex.</text>
</comment>
<evidence type="ECO:0000256" key="7">
    <source>
        <dbReference type="ARBA" id="ARBA00023242"/>
    </source>
</evidence>
<evidence type="ECO:0000256" key="2">
    <source>
        <dbReference type="ARBA" id="ARBA00022454"/>
    </source>
</evidence>
<evidence type="ECO:0000256" key="11">
    <source>
        <dbReference type="SAM" id="Coils"/>
    </source>
</evidence>
<dbReference type="CDD" id="cd11565">
    <property type="entry name" value="RWD_Spc24"/>
    <property type="match status" value="1"/>
</dbReference>
<keyword evidence="6 11" id="KW-0175">Coiled coil</keyword>
<comment type="similarity">
    <text evidence="1 10">Belongs to the SPC24 family.</text>
</comment>
<keyword evidence="3 10" id="KW-0132">Cell division</keyword>
<sequence>MVVDSPEVEAIRGVIKQMIEMIDPDEDFMTIATAEEKLRASETKRQKEIQDAHANFKTLSKILEAARISSSRPKSVPSAEAHVAAVNELDRSLLSLKKSISDAEEHVASQEAELASLKEEARKLEEYDPASEHERDLDGTALRLTLYKGLGFVPLVEKDGTVKKMLISSQSGDIHTYNLNEAKSPLNCTRQLWKLAAS</sequence>
<evidence type="ECO:0000313" key="13">
    <source>
        <dbReference type="Proteomes" id="UP001437256"/>
    </source>
</evidence>
<feature type="coiled-coil region" evidence="11">
    <location>
        <begin position="86"/>
        <end position="127"/>
    </location>
</feature>
<keyword evidence="9 10" id="KW-0137">Centromere</keyword>